<protein>
    <recommendedName>
        <fullName evidence="3">Short chain dehydrogenase</fullName>
    </recommendedName>
</protein>
<comment type="caution">
    <text evidence="1">The sequence shown here is derived from an EMBL/GenBank/DDBJ whole genome shotgun (WGS) entry which is preliminary data.</text>
</comment>
<dbReference type="EMBL" id="JAKCXM010000306">
    <property type="protein sequence ID" value="KAJ0396206.1"/>
    <property type="molecule type" value="Genomic_DNA"/>
</dbReference>
<dbReference type="Gene3D" id="3.40.50.720">
    <property type="entry name" value="NAD(P)-binding Rossmann-like Domain"/>
    <property type="match status" value="1"/>
</dbReference>
<proteinExistence type="predicted"/>
<organism evidence="1 2">
    <name type="scientific">Pythium insidiosum</name>
    <name type="common">Pythiosis disease agent</name>
    <dbReference type="NCBI Taxonomy" id="114742"/>
    <lineage>
        <taxon>Eukaryota</taxon>
        <taxon>Sar</taxon>
        <taxon>Stramenopiles</taxon>
        <taxon>Oomycota</taxon>
        <taxon>Peronosporomycetes</taxon>
        <taxon>Pythiales</taxon>
        <taxon>Pythiaceae</taxon>
        <taxon>Pythium</taxon>
    </lineage>
</organism>
<evidence type="ECO:0000313" key="2">
    <source>
        <dbReference type="Proteomes" id="UP001209570"/>
    </source>
</evidence>
<dbReference type="AlphaFoldDB" id="A0AAD5Q454"/>
<gene>
    <name evidence="1" type="ORF">P43SY_001913</name>
</gene>
<reference evidence="1" key="1">
    <citation type="submission" date="2021-12" db="EMBL/GenBank/DDBJ databases">
        <title>Prjna785345.</title>
        <authorList>
            <person name="Rujirawat T."/>
            <person name="Krajaejun T."/>
        </authorList>
    </citation>
    <scope>NUCLEOTIDE SEQUENCE</scope>
    <source>
        <strain evidence="1">Pi057C3</strain>
    </source>
</reference>
<dbReference type="InterPro" id="IPR036291">
    <property type="entry name" value="NAD(P)-bd_dom_sf"/>
</dbReference>
<dbReference type="InterPro" id="IPR002347">
    <property type="entry name" value="SDR_fam"/>
</dbReference>
<dbReference type="Pfam" id="PF00106">
    <property type="entry name" value="adh_short"/>
    <property type="match status" value="1"/>
</dbReference>
<evidence type="ECO:0000313" key="1">
    <source>
        <dbReference type="EMBL" id="KAJ0396206.1"/>
    </source>
</evidence>
<accession>A0AAD5Q454</accession>
<name>A0AAD5Q454_PYTIN</name>
<dbReference type="SUPFAM" id="SSF51735">
    <property type="entry name" value="NAD(P)-binding Rossmann-fold domains"/>
    <property type="match status" value="1"/>
</dbReference>
<sequence>MGLATARRLAHKHLNLILAGCDAAKLHRARQQLLQDGASSVLTWTADLQDAKQVDALTTKIQQLDDDVHVQHLVICRGPDEDDFQDFWSEGMSLAEKMEFYYANED</sequence>
<dbReference type="Proteomes" id="UP001209570">
    <property type="component" value="Unassembled WGS sequence"/>
</dbReference>
<evidence type="ECO:0008006" key="3">
    <source>
        <dbReference type="Google" id="ProtNLM"/>
    </source>
</evidence>
<keyword evidence="2" id="KW-1185">Reference proteome</keyword>